<protein>
    <submittedName>
        <fullName evidence="1">Uncharacterized protein</fullName>
    </submittedName>
</protein>
<proteinExistence type="predicted"/>
<evidence type="ECO:0000313" key="2">
    <source>
        <dbReference type="Proteomes" id="UP000612055"/>
    </source>
</evidence>
<sequence length="279" mass="31975">MAETVGDIQKMLVLVEHMMGNDTMTTTDAGADEVLSYFAVRLQCGTQSVDYKEYIESLVSSLRHPYTTDCTAFFSDLPPPMDIFNYSYMHLAARQGAFAAPRSTIYLDAGAGIGWRRNHNQYWVAETYKRRGLNLDRAFYWEAAQAPGYNMVRGVPAEYFHATTFYNIPVPSELEDGRNILNVLTKIAKPEDFVSVKLDIDAPEIEAQWIAAILGEGPGRPNRSLYAQLIDELFWEEHFRFRPMQDCCWQESVDQSVLYDALTTFQQFRYLGIRSHGWQ</sequence>
<dbReference type="AlphaFoldDB" id="A0A835Y317"/>
<accession>A0A835Y317</accession>
<comment type="caution">
    <text evidence="1">The sequence shown here is derived from an EMBL/GenBank/DDBJ whole genome shotgun (WGS) entry which is preliminary data.</text>
</comment>
<gene>
    <name evidence="1" type="ORF">HYH03_006936</name>
</gene>
<dbReference type="EMBL" id="JAEHOE010000027">
    <property type="protein sequence ID" value="KAG2495003.1"/>
    <property type="molecule type" value="Genomic_DNA"/>
</dbReference>
<reference evidence="1" key="1">
    <citation type="journal article" date="2020" name="bioRxiv">
        <title>Comparative genomics of Chlamydomonas.</title>
        <authorList>
            <person name="Craig R.J."/>
            <person name="Hasan A.R."/>
            <person name="Ness R.W."/>
            <person name="Keightley P.D."/>
        </authorList>
    </citation>
    <scope>NUCLEOTIDE SEQUENCE</scope>
    <source>
        <strain evidence="1">CCAP 11/70</strain>
    </source>
</reference>
<organism evidence="1 2">
    <name type="scientific">Edaphochlamys debaryana</name>
    <dbReference type="NCBI Taxonomy" id="47281"/>
    <lineage>
        <taxon>Eukaryota</taxon>
        <taxon>Viridiplantae</taxon>
        <taxon>Chlorophyta</taxon>
        <taxon>core chlorophytes</taxon>
        <taxon>Chlorophyceae</taxon>
        <taxon>CS clade</taxon>
        <taxon>Chlamydomonadales</taxon>
        <taxon>Chlamydomonadales incertae sedis</taxon>
        <taxon>Edaphochlamys</taxon>
    </lineage>
</organism>
<evidence type="ECO:0000313" key="1">
    <source>
        <dbReference type="EMBL" id="KAG2495003.1"/>
    </source>
</evidence>
<keyword evidence="2" id="KW-1185">Reference proteome</keyword>
<dbReference type="Proteomes" id="UP000612055">
    <property type="component" value="Unassembled WGS sequence"/>
</dbReference>
<dbReference type="OrthoDB" id="521976at2759"/>
<name>A0A835Y317_9CHLO</name>